<protein>
    <submittedName>
        <fullName evidence="2">Uncharacterized protein</fullName>
    </submittedName>
</protein>
<organism evidence="2 3">
    <name type="scientific">Cardiocondyla obscurior</name>
    <dbReference type="NCBI Taxonomy" id="286306"/>
    <lineage>
        <taxon>Eukaryota</taxon>
        <taxon>Metazoa</taxon>
        <taxon>Ecdysozoa</taxon>
        <taxon>Arthropoda</taxon>
        <taxon>Hexapoda</taxon>
        <taxon>Insecta</taxon>
        <taxon>Pterygota</taxon>
        <taxon>Neoptera</taxon>
        <taxon>Endopterygota</taxon>
        <taxon>Hymenoptera</taxon>
        <taxon>Apocrita</taxon>
        <taxon>Aculeata</taxon>
        <taxon>Formicoidea</taxon>
        <taxon>Formicidae</taxon>
        <taxon>Myrmicinae</taxon>
        <taxon>Cardiocondyla</taxon>
    </lineage>
</organism>
<keyword evidence="3" id="KW-1185">Reference proteome</keyword>
<comment type="caution">
    <text evidence="2">The sequence shown here is derived from an EMBL/GenBank/DDBJ whole genome shotgun (WGS) entry which is preliminary data.</text>
</comment>
<accession>A0AAW2EWS8</accession>
<name>A0AAW2EWS8_9HYME</name>
<feature type="region of interest" description="Disordered" evidence="1">
    <location>
        <begin position="1"/>
        <end position="54"/>
    </location>
</feature>
<evidence type="ECO:0000313" key="2">
    <source>
        <dbReference type="EMBL" id="KAL0107290.1"/>
    </source>
</evidence>
<dbReference type="AlphaFoldDB" id="A0AAW2EWS8"/>
<dbReference type="Proteomes" id="UP001430953">
    <property type="component" value="Unassembled WGS sequence"/>
</dbReference>
<feature type="compositionally biased region" description="Polar residues" evidence="1">
    <location>
        <begin position="1"/>
        <end position="12"/>
    </location>
</feature>
<sequence length="94" mass="10062">MSSPSTGTSTATCGFPSDDGGEADAARGRRSARSYRRYHGGSAFSSKSVSSPPVLAPLSSPFRCRPIRYTYVTTLGTRSRDLGVSRLRAIHRPP</sequence>
<dbReference type="EMBL" id="JADYXP020000017">
    <property type="protein sequence ID" value="KAL0107290.1"/>
    <property type="molecule type" value="Genomic_DNA"/>
</dbReference>
<reference evidence="2 3" key="1">
    <citation type="submission" date="2023-03" db="EMBL/GenBank/DDBJ databases">
        <title>High recombination rates correlate with genetic variation in Cardiocondyla obscurior ants.</title>
        <authorList>
            <person name="Errbii M."/>
        </authorList>
    </citation>
    <scope>NUCLEOTIDE SEQUENCE [LARGE SCALE GENOMIC DNA]</scope>
    <source>
        <strain evidence="2">Alpha-2009</strain>
        <tissue evidence="2">Whole body</tissue>
    </source>
</reference>
<evidence type="ECO:0000256" key="1">
    <source>
        <dbReference type="SAM" id="MobiDB-lite"/>
    </source>
</evidence>
<feature type="compositionally biased region" description="Low complexity" evidence="1">
    <location>
        <begin position="40"/>
        <end position="54"/>
    </location>
</feature>
<proteinExistence type="predicted"/>
<evidence type="ECO:0000313" key="3">
    <source>
        <dbReference type="Proteomes" id="UP001430953"/>
    </source>
</evidence>
<feature type="compositionally biased region" description="Basic residues" evidence="1">
    <location>
        <begin position="28"/>
        <end position="39"/>
    </location>
</feature>
<gene>
    <name evidence="2" type="ORF">PUN28_015667</name>
</gene>